<evidence type="ECO:0008006" key="4">
    <source>
        <dbReference type="Google" id="ProtNLM"/>
    </source>
</evidence>
<dbReference type="Proteomes" id="UP000746535">
    <property type="component" value="Unassembled WGS sequence"/>
</dbReference>
<feature type="chain" id="PRO_5046403558" description="Phage infection protein" evidence="1">
    <location>
        <begin position="22"/>
        <end position="93"/>
    </location>
</feature>
<comment type="caution">
    <text evidence="2">The sequence shown here is derived from an EMBL/GenBank/DDBJ whole genome shotgun (WGS) entry which is preliminary data.</text>
</comment>
<dbReference type="EMBL" id="JAAVJI010000001">
    <property type="protein sequence ID" value="NJO99705.1"/>
    <property type="molecule type" value="Genomic_DNA"/>
</dbReference>
<feature type="signal peptide" evidence="1">
    <location>
        <begin position="1"/>
        <end position="21"/>
    </location>
</feature>
<name>A0ABX0Y9K6_9PSED</name>
<dbReference type="RefSeq" id="WP_168081099.1">
    <property type="nucleotide sequence ID" value="NZ_JAAVJI010000001.1"/>
</dbReference>
<gene>
    <name evidence="2" type="ORF">HBH25_02340</name>
</gene>
<evidence type="ECO:0000313" key="2">
    <source>
        <dbReference type="EMBL" id="NJO99705.1"/>
    </source>
</evidence>
<proteinExistence type="predicted"/>
<organism evidence="2 3">
    <name type="scientific">Pseudomonas quercus</name>
    <dbReference type="NCBI Taxonomy" id="2722792"/>
    <lineage>
        <taxon>Bacteria</taxon>
        <taxon>Pseudomonadati</taxon>
        <taxon>Pseudomonadota</taxon>
        <taxon>Gammaproteobacteria</taxon>
        <taxon>Pseudomonadales</taxon>
        <taxon>Pseudomonadaceae</taxon>
        <taxon>Pseudomonas</taxon>
    </lineage>
</organism>
<evidence type="ECO:0000313" key="3">
    <source>
        <dbReference type="Proteomes" id="UP000746535"/>
    </source>
</evidence>
<evidence type="ECO:0000256" key="1">
    <source>
        <dbReference type="SAM" id="SignalP"/>
    </source>
</evidence>
<keyword evidence="3" id="KW-1185">Reference proteome</keyword>
<reference evidence="2 3" key="1">
    <citation type="submission" date="2020-03" db="EMBL/GenBank/DDBJ databases">
        <authorList>
            <person name="Wang L."/>
            <person name="He N."/>
            <person name="Li Y."/>
            <person name="Fang Y."/>
            <person name="Zhang F."/>
        </authorList>
    </citation>
    <scope>NUCLEOTIDE SEQUENCE [LARGE SCALE GENOMIC DNA]</scope>
    <source>
        <strain evidence="3">hsmgli-8</strain>
    </source>
</reference>
<keyword evidence="1" id="KW-0732">Signal</keyword>
<accession>A0ABX0Y9K6</accession>
<protein>
    <recommendedName>
        <fullName evidence="4">Phage infection protein</fullName>
    </recommendedName>
</protein>
<sequence>MKTRLVLSIALTLMASTSAFARSQANHPLDHITSTADTSYTQMIAQDGAERQLNTVAQDGAERQLNTVAQDGAERQLNTVAQDGAERQLNFVS</sequence>